<organism evidence="11 12">
    <name type="scientific">Larsenimonas suaedae</name>
    <dbReference type="NCBI Taxonomy" id="1851019"/>
    <lineage>
        <taxon>Bacteria</taxon>
        <taxon>Pseudomonadati</taxon>
        <taxon>Pseudomonadota</taxon>
        <taxon>Gammaproteobacteria</taxon>
        <taxon>Oceanospirillales</taxon>
        <taxon>Halomonadaceae</taxon>
        <taxon>Larsenimonas</taxon>
    </lineage>
</organism>
<dbReference type="Pfam" id="PF00924">
    <property type="entry name" value="MS_channel_2nd"/>
    <property type="match status" value="1"/>
</dbReference>
<feature type="transmembrane region" description="Helical" evidence="8">
    <location>
        <begin position="73"/>
        <end position="93"/>
    </location>
</feature>
<accession>A0ABU1GUS5</accession>
<feature type="domain" description="Mechanosensitive ion channel MscS C-terminal" evidence="10">
    <location>
        <begin position="275"/>
        <end position="352"/>
    </location>
</feature>
<dbReference type="SUPFAM" id="SSF50182">
    <property type="entry name" value="Sm-like ribonucleoproteins"/>
    <property type="match status" value="1"/>
</dbReference>
<dbReference type="Proteomes" id="UP001269375">
    <property type="component" value="Unassembled WGS sequence"/>
</dbReference>
<feature type="compositionally biased region" description="Polar residues" evidence="7">
    <location>
        <begin position="460"/>
        <end position="470"/>
    </location>
</feature>
<evidence type="ECO:0000313" key="12">
    <source>
        <dbReference type="Proteomes" id="UP001269375"/>
    </source>
</evidence>
<dbReference type="EMBL" id="JARWAO010000003">
    <property type="protein sequence ID" value="MDR5895793.1"/>
    <property type="molecule type" value="Genomic_DNA"/>
</dbReference>
<sequence length="470" mass="52593">MDGFFAFFDQLRDAVDVLGIPAWLEMPLIALGVAIAVDLLFYFVLKPVERRLQKTSNRWDDVLVASFRAPFRVWIWMMALATVVLFIGAHFEAPWVSQYMPTVIELLSLMLFGWLGWRFISRIEPRMVNPPANSNVKPLEKTTMDALTKVFGAVLVTVVGLWGLKILGVSLSGVLAFGGFGGLMAGFAARDLLANFFGGMVVHVDRPFKVGDWVRSPDREIEGVVEDIGWRLTRIRTFPGPPLYVPNAIFSRIVVENPSRMISRRIWETIRVRYEDVQHIDPIVDAIRQMLQDMDDIDHDESITVCFNGISDYSLDIMVYAFTEEIDWQRFHDIKHRVLLGVRDIVYDQGAELALPLSKLHMATPVAVERSQGYDAPDSSDDEPDDEQNDPDDAQAGTADEDDAETSRRQGSSESNSGRTSSANRSKANRSGATRSGQTRSNTRRSTRGPRQGPSDDDASSNSTQDAEDA</sequence>
<keyword evidence="5 8" id="KW-1133">Transmembrane helix</keyword>
<feature type="domain" description="Mechanosensitive ion channel MscS" evidence="9">
    <location>
        <begin position="191"/>
        <end position="260"/>
    </location>
</feature>
<comment type="similarity">
    <text evidence="2">Belongs to the MscS (TC 1.A.23) family.</text>
</comment>
<evidence type="ECO:0000256" key="6">
    <source>
        <dbReference type="ARBA" id="ARBA00023136"/>
    </source>
</evidence>
<dbReference type="Gene3D" id="3.30.70.100">
    <property type="match status" value="1"/>
</dbReference>
<keyword evidence="12" id="KW-1185">Reference proteome</keyword>
<evidence type="ECO:0000256" key="4">
    <source>
        <dbReference type="ARBA" id="ARBA00022692"/>
    </source>
</evidence>
<dbReference type="PANTHER" id="PTHR43634:SF2">
    <property type="entry name" value="LOW CONDUCTANCE MECHANOSENSITIVE CHANNEL YNAI"/>
    <property type="match status" value="1"/>
</dbReference>
<name>A0ABU1GUS5_9GAMM</name>
<dbReference type="InterPro" id="IPR023408">
    <property type="entry name" value="MscS_beta-dom_sf"/>
</dbReference>
<dbReference type="InterPro" id="IPR006685">
    <property type="entry name" value="MscS_channel_2nd"/>
</dbReference>
<dbReference type="PANTHER" id="PTHR43634">
    <property type="entry name" value="OW CONDUCTANCE MECHANOSENSITIVE CHANNEL"/>
    <property type="match status" value="1"/>
</dbReference>
<evidence type="ECO:0000256" key="3">
    <source>
        <dbReference type="ARBA" id="ARBA00022475"/>
    </source>
</evidence>
<dbReference type="InterPro" id="IPR011014">
    <property type="entry name" value="MscS_channel_TM-2"/>
</dbReference>
<dbReference type="SUPFAM" id="SSF82689">
    <property type="entry name" value="Mechanosensitive channel protein MscS (YggB), C-terminal domain"/>
    <property type="match status" value="1"/>
</dbReference>
<dbReference type="SUPFAM" id="SSF82861">
    <property type="entry name" value="Mechanosensitive channel protein MscS (YggB), transmembrane region"/>
    <property type="match status" value="1"/>
</dbReference>
<dbReference type="InterPro" id="IPR011066">
    <property type="entry name" value="MscS_channel_C_sf"/>
</dbReference>
<dbReference type="InterPro" id="IPR049278">
    <property type="entry name" value="MS_channel_C"/>
</dbReference>
<keyword evidence="3" id="KW-1003">Cell membrane</keyword>
<evidence type="ECO:0000256" key="1">
    <source>
        <dbReference type="ARBA" id="ARBA00004651"/>
    </source>
</evidence>
<evidence type="ECO:0000313" key="11">
    <source>
        <dbReference type="EMBL" id="MDR5895793.1"/>
    </source>
</evidence>
<proteinExistence type="inferred from homology"/>
<feature type="transmembrane region" description="Helical" evidence="8">
    <location>
        <begin position="170"/>
        <end position="189"/>
    </location>
</feature>
<feature type="compositionally biased region" description="Low complexity" evidence="7">
    <location>
        <begin position="412"/>
        <end position="422"/>
    </location>
</feature>
<dbReference type="RefSeq" id="WP_251589638.1">
    <property type="nucleotide sequence ID" value="NZ_JAMLJI010000001.1"/>
</dbReference>
<dbReference type="InterPro" id="IPR045042">
    <property type="entry name" value="YnaI-like"/>
</dbReference>
<reference evidence="11 12" key="1">
    <citation type="submission" date="2023-04" db="EMBL/GenBank/DDBJ databases">
        <title>A long-awaited taxogenomic arrangement of the family Halomonadaceae.</title>
        <authorList>
            <person name="De La Haba R."/>
            <person name="Chuvochina M."/>
            <person name="Wittouck S."/>
            <person name="Arahal D.R."/>
            <person name="Sanchez-Porro C."/>
            <person name="Hugenholtz P."/>
            <person name="Ventosa A."/>
        </authorList>
    </citation>
    <scope>NUCLEOTIDE SEQUENCE [LARGE SCALE GENOMIC DNA]</scope>
    <source>
        <strain evidence="11 12">DSM 22428</strain>
    </source>
</reference>
<keyword evidence="6 8" id="KW-0472">Membrane</keyword>
<evidence type="ECO:0000256" key="8">
    <source>
        <dbReference type="SAM" id="Phobius"/>
    </source>
</evidence>
<evidence type="ECO:0000259" key="10">
    <source>
        <dbReference type="Pfam" id="PF21082"/>
    </source>
</evidence>
<feature type="compositionally biased region" description="Acidic residues" evidence="7">
    <location>
        <begin position="378"/>
        <end position="404"/>
    </location>
</feature>
<feature type="transmembrane region" description="Helical" evidence="8">
    <location>
        <begin position="20"/>
        <end position="45"/>
    </location>
</feature>
<gene>
    <name evidence="11" type="ORF">QC825_06885</name>
</gene>
<dbReference type="Gene3D" id="1.10.287.1260">
    <property type="match status" value="1"/>
</dbReference>
<keyword evidence="4 8" id="KW-0812">Transmembrane</keyword>
<feature type="region of interest" description="Disordered" evidence="7">
    <location>
        <begin position="371"/>
        <end position="470"/>
    </location>
</feature>
<dbReference type="InterPro" id="IPR010920">
    <property type="entry name" value="LSM_dom_sf"/>
</dbReference>
<evidence type="ECO:0000256" key="7">
    <source>
        <dbReference type="SAM" id="MobiDB-lite"/>
    </source>
</evidence>
<comment type="caution">
    <text evidence="11">The sequence shown here is derived from an EMBL/GenBank/DDBJ whole genome shotgun (WGS) entry which is preliminary data.</text>
</comment>
<evidence type="ECO:0000256" key="5">
    <source>
        <dbReference type="ARBA" id="ARBA00022989"/>
    </source>
</evidence>
<feature type="transmembrane region" description="Helical" evidence="8">
    <location>
        <begin position="99"/>
        <end position="117"/>
    </location>
</feature>
<dbReference type="Pfam" id="PF21082">
    <property type="entry name" value="MS_channel_3rd"/>
    <property type="match status" value="1"/>
</dbReference>
<comment type="subcellular location">
    <subcellularLocation>
        <location evidence="1">Cell membrane</location>
        <topology evidence="1">Multi-pass membrane protein</topology>
    </subcellularLocation>
</comment>
<evidence type="ECO:0000259" key="9">
    <source>
        <dbReference type="Pfam" id="PF00924"/>
    </source>
</evidence>
<feature type="compositionally biased region" description="Polar residues" evidence="7">
    <location>
        <begin position="423"/>
        <end position="441"/>
    </location>
</feature>
<evidence type="ECO:0000256" key="2">
    <source>
        <dbReference type="ARBA" id="ARBA00008017"/>
    </source>
</evidence>
<protein>
    <submittedName>
        <fullName evidence="11">Mechanosensitive ion channel</fullName>
    </submittedName>
</protein>
<dbReference type="Gene3D" id="2.30.30.60">
    <property type="match status" value="1"/>
</dbReference>